<dbReference type="InterPro" id="IPR048279">
    <property type="entry name" value="MdtK-like"/>
</dbReference>
<evidence type="ECO:0000256" key="7">
    <source>
        <dbReference type="ARBA" id="ARBA00022989"/>
    </source>
</evidence>
<proteinExistence type="inferred from homology"/>
<comment type="caution">
    <text evidence="11">The sequence shown here is derived from an EMBL/GenBank/DDBJ whole genome shotgun (WGS) entry which is preliminary data.</text>
</comment>
<keyword evidence="6 10" id="KW-0812">Transmembrane</keyword>
<evidence type="ECO:0000256" key="10">
    <source>
        <dbReference type="SAM" id="Phobius"/>
    </source>
</evidence>
<feature type="transmembrane region" description="Helical" evidence="10">
    <location>
        <begin position="96"/>
        <end position="119"/>
    </location>
</feature>
<evidence type="ECO:0000256" key="5">
    <source>
        <dbReference type="ARBA" id="ARBA00022475"/>
    </source>
</evidence>
<evidence type="ECO:0000313" key="11">
    <source>
        <dbReference type="EMBL" id="EEG32259.1"/>
    </source>
</evidence>
<keyword evidence="9" id="KW-0046">Antibiotic resistance</keyword>
<evidence type="ECO:0000256" key="3">
    <source>
        <dbReference type="ARBA" id="ARBA00022106"/>
    </source>
</evidence>
<feature type="transmembrane region" description="Helical" evidence="10">
    <location>
        <begin position="358"/>
        <end position="381"/>
    </location>
</feature>
<feature type="transmembrane region" description="Helical" evidence="10">
    <location>
        <begin position="235"/>
        <end position="257"/>
    </location>
</feature>
<dbReference type="PIRSF" id="PIRSF006603">
    <property type="entry name" value="DinF"/>
    <property type="match status" value="1"/>
</dbReference>
<protein>
    <recommendedName>
        <fullName evidence="3">Multidrug export protein MepA</fullName>
    </recommendedName>
</protein>
<feature type="transmembrane region" description="Helical" evidence="10">
    <location>
        <begin position="388"/>
        <end position="410"/>
    </location>
</feature>
<dbReference type="InterPro" id="IPR045070">
    <property type="entry name" value="MATE_MepA-like"/>
</dbReference>
<keyword evidence="7 10" id="KW-1133">Transmembrane helix</keyword>
<dbReference type="Pfam" id="PF01554">
    <property type="entry name" value="MatE"/>
    <property type="match status" value="2"/>
</dbReference>
<comment type="similarity">
    <text evidence="2">Belongs to the multi antimicrobial extrusion (MATE) (TC 2.A.66.1) family. MepA subfamily.</text>
</comment>
<dbReference type="InterPro" id="IPR002528">
    <property type="entry name" value="MATE_fam"/>
</dbReference>
<dbReference type="Proteomes" id="UP000003340">
    <property type="component" value="Unassembled WGS sequence"/>
</dbReference>
<dbReference type="GO" id="GO:0005886">
    <property type="term" value="C:plasma membrane"/>
    <property type="evidence" value="ECO:0007669"/>
    <property type="project" value="UniProtKB-SubCell"/>
</dbReference>
<evidence type="ECO:0000256" key="9">
    <source>
        <dbReference type="ARBA" id="ARBA00023251"/>
    </source>
</evidence>
<reference evidence="11 12" key="2">
    <citation type="submission" date="2009-02" db="EMBL/GenBank/DDBJ databases">
        <title>Draft genome sequence of Clostridium methylpentosum (DSM 5476).</title>
        <authorList>
            <person name="Sudarsanam P."/>
            <person name="Ley R."/>
            <person name="Guruge J."/>
            <person name="Turnbaugh P.J."/>
            <person name="Mahowald M."/>
            <person name="Liep D."/>
            <person name="Gordon J."/>
        </authorList>
    </citation>
    <scope>NUCLEOTIDE SEQUENCE [LARGE SCALE GENOMIC DNA]</scope>
    <source>
        <strain evidence="11 12">DSM 5476</strain>
    </source>
</reference>
<dbReference type="GO" id="GO:0046677">
    <property type="term" value="P:response to antibiotic"/>
    <property type="evidence" value="ECO:0007669"/>
    <property type="project" value="UniProtKB-KW"/>
</dbReference>
<dbReference type="AlphaFoldDB" id="C0E8E7"/>
<feature type="transmembrane region" description="Helical" evidence="10">
    <location>
        <begin position="269"/>
        <end position="289"/>
    </location>
</feature>
<reference evidence="11 12" key="1">
    <citation type="submission" date="2009-01" db="EMBL/GenBank/DDBJ databases">
        <authorList>
            <person name="Fulton L."/>
            <person name="Clifton S."/>
            <person name="Fulton B."/>
            <person name="Xu J."/>
            <person name="Minx P."/>
            <person name="Pepin K.H."/>
            <person name="Johnson M."/>
            <person name="Bhonagiri V."/>
            <person name="Nash W.E."/>
            <person name="Mardis E.R."/>
            <person name="Wilson R.K."/>
        </authorList>
    </citation>
    <scope>NUCLEOTIDE SEQUENCE [LARGE SCALE GENOMIC DNA]</scope>
    <source>
        <strain evidence="11 12">DSM 5476</strain>
    </source>
</reference>
<feature type="transmembrane region" description="Helical" evidence="10">
    <location>
        <begin position="191"/>
        <end position="214"/>
    </location>
</feature>
<feature type="transmembrane region" description="Helical" evidence="10">
    <location>
        <begin position="135"/>
        <end position="155"/>
    </location>
</feature>
<dbReference type="eggNOG" id="COG0534">
    <property type="taxonomic scope" value="Bacteria"/>
</dbReference>
<dbReference type="InterPro" id="IPR051327">
    <property type="entry name" value="MATE_MepA_subfamily"/>
</dbReference>
<feature type="transmembrane region" description="Helical" evidence="10">
    <location>
        <begin position="416"/>
        <end position="438"/>
    </location>
</feature>
<feature type="transmembrane region" description="Helical" evidence="10">
    <location>
        <begin position="167"/>
        <end position="185"/>
    </location>
</feature>
<dbReference type="PANTHER" id="PTHR43823:SF4">
    <property type="entry name" value="SPORULATION PROTEIN YKVU"/>
    <property type="match status" value="1"/>
</dbReference>
<dbReference type="CDD" id="cd13143">
    <property type="entry name" value="MATE_MepA_like"/>
    <property type="match status" value="1"/>
</dbReference>
<feature type="transmembrane region" description="Helical" evidence="10">
    <location>
        <begin position="15"/>
        <end position="34"/>
    </location>
</feature>
<organism evidence="11 12">
    <name type="scientific">[Clostridium] methylpentosum DSM 5476</name>
    <dbReference type="NCBI Taxonomy" id="537013"/>
    <lineage>
        <taxon>Bacteria</taxon>
        <taxon>Bacillati</taxon>
        <taxon>Bacillota</taxon>
        <taxon>Clostridia</taxon>
        <taxon>Eubacteriales</taxon>
        <taxon>Oscillospiraceae</taxon>
        <taxon>Oscillospiraceae incertae sedis</taxon>
    </lineage>
</organism>
<comment type="subcellular location">
    <subcellularLocation>
        <location evidence="1">Cell membrane</location>
        <topology evidence="1">Multi-pass membrane protein</topology>
    </subcellularLocation>
</comment>
<feature type="transmembrane region" description="Helical" evidence="10">
    <location>
        <begin position="54"/>
        <end position="75"/>
    </location>
</feature>
<dbReference type="STRING" id="537013.CLOSTMETH_00092"/>
<feature type="transmembrane region" description="Helical" evidence="10">
    <location>
        <begin position="315"/>
        <end position="334"/>
    </location>
</feature>
<dbReference type="HOGENOM" id="CLU_012893_0_2_9"/>
<keyword evidence="12" id="KW-1185">Reference proteome</keyword>
<name>C0E8E7_9FIRM</name>
<evidence type="ECO:0000256" key="8">
    <source>
        <dbReference type="ARBA" id="ARBA00023136"/>
    </source>
</evidence>
<dbReference type="GO" id="GO:0042910">
    <property type="term" value="F:xenobiotic transmembrane transporter activity"/>
    <property type="evidence" value="ECO:0007669"/>
    <property type="project" value="InterPro"/>
</dbReference>
<evidence type="ECO:0000256" key="1">
    <source>
        <dbReference type="ARBA" id="ARBA00004651"/>
    </source>
</evidence>
<keyword evidence="5" id="KW-1003">Cell membrane</keyword>
<keyword evidence="4" id="KW-0813">Transport</keyword>
<dbReference type="PANTHER" id="PTHR43823">
    <property type="entry name" value="SPORULATION PROTEIN YKVU"/>
    <property type="match status" value="1"/>
</dbReference>
<evidence type="ECO:0000256" key="2">
    <source>
        <dbReference type="ARBA" id="ARBA00008417"/>
    </source>
</evidence>
<keyword evidence="8 10" id="KW-0472">Membrane</keyword>
<dbReference type="GO" id="GO:0015297">
    <property type="term" value="F:antiporter activity"/>
    <property type="evidence" value="ECO:0007669"/>
    <property type="project" value="InterPro"/>
</dbReference>
<accession>C0E8E7</accession>
<sequence length="447" mass="48166">MQTQQLLQGNFRITILRYISLNVVSMIGLSLYILADTFFVANGVGSNGIVALNIALPAYSFVNGVGLLLGMGAATRFSIAIGEGQQERGSRIFTQAAGLGACATAVFTLIGICFSQPIVELLGASGEIIPLAKEYLQTTLCFSGAFIFNDLLICFVRNDKKPHLSTAAMLTASMSNILLDYIFVFPLGMGMFGAAFATGIAPLLSLCVLSTHFFKKHNHFRLVRCHPRWGEIHPLLLAGVPSFVNEFSSGVVLLLFNKIILALAGNTGVGAYGIITNIALVFLALFNGIGQGIQPLASLCYGAGEHKKIRQILRYGWGIAVVFGSLFYLSGLLFPEQMTAAFNKDGGMELTRIAVDGIRIYFIAFFMMGLNIVSASLFACVAQPRQAALLSVLRGFGAVIPLVLLLSSLFGLTGVWMTIPAAEALTLLLNLCFLAFYFRRKNALPNR</sequence>
<gene>
    <name evidence="11" type="ORF">CLOSTMETH_00092</name>
</gene>
<evidence type="ECO:0000313" key="12">
    <source>
        <dbReference type="Proteomes" id="UP000003340"/>
    </source>
</evidence>
<evidence type="ECO:0000256" key="4">
    <source>
        <dbReference type="ARBA" id="ARBA00022448"/>
    </source>
</evidence>
<evidence type="ECO:0000256" key="6">
    <source>
        <dbReference type="ARBA" id="ARBA00022692"/>
    </source>
</evidence>
<dbReference type="EMBL" id="ACEC01000003">
    <property type="protein sequence ID" value="EEG32259.1"/>
    <property type="molecule type" value="Genomic_DNA"/>
</dbReference>